<evidence type="ECO:0000256" key="6">
    <source>
        <dbReference type="SAM" id="Phobius"/>
    </source>
</evidence>
<dbReference type="STRING" id="870435.A0A0C3P3M2"/>
<feature type="transmembrane region" description="Helical" evidence="6">
    <location>
        <begin position="44"/>
        <end position="65"/>
    </location>
</feature>
<comment type="similarity">
    <text evidence="5">Belongs to the SAT4 family.</text>
</comment>
<feature type="transmembrane region" description="Helical" evidence="6">
    <location>
        <begin position="13"/>
        <end position="32"/>
    </location>
</feature>
<evidence type="ECO:0000313" key="8">
    <source>
        <dbReference type="EMBL" id="KIO02071.1"/>
    </source>
</evidence>
<protein>
    <recommendedName>
        <fullName evidence="7">Rhodopsin domain-containing protein</fullName>
    </recommendedName>
</protein>
<feature type="domain" description="Rhodopsin" evidence="7">
    <location>
        <begin position="29"/>
        <end position="215"/>
    </location>
</feature>
<evidence type="ECO:0000313" key="9">
    <source>
        <dbReference type="Proteomes" id="UP000054217"/>
    </source>
</evidence>
<evidence type="ECO:0000256" key="2">
    <source>
        <dbReference type="ARBA" id="ARBA00022692"/>
    </source>
</evidence>
<name>A0A0C3P3M2_PISTI</name>
<reference evidence="8 9" key="1">
    <citation type="submission" date="2014-04" db="EMBL/GenBank/DDBJ databases">
        <authorList>
            <consortium name="DOE Joint Genome Institute"/>
            <person name="Kuo A."/>
            <person name="Kohler A."/>
            <person name="Costa M.D."/>
            <person name="Nagy L.G."/>
            <person name="Floudas D."/>
            <person name="Copeland A."/>
            <person name="Barry K.W."/>
            <person name="Cichocki N."/>
            <person name="Veneault-Fourrey C."/>
            <person name="LaButti K."/>
            <person name="Lindquist E.A."/>
            <person name="Lipzen A."/>
            <person name="Lundell T."/>
            <person name="Morin E."/>
            <person name="Murat C."/>
            <person name="Sun H."/>
            <person name="Tunlid A."/>
            <person name="Henrissat B."/>
            <person name="Grigoriev I.V."/>
            <person name="Hibbett D.S."/>
            <person name="Martin F."/>
            <person name="Nordberg H.P."/>
            <person name="Cantor M.N."/>
            <person name="Hua S.X."/>
        </authorList>
    </citation>
    <scope>NUCLEOTIDE SEQUENCE [LARGE SCALE GENOMIC DNA]</scope>
    <source>
        <strain evidence="8 9">Marx 270</strain>
    </source>
</reference>
<evidence type="ECO:0000256" key="3">
    <source>
        <dbReference type="ARBA" id="ARBA00022989"/>
    </source>
</evidence>
<sequence length="329" mass="36733">MSSAGPTIQQTEVVGLVLPIAAVVVTSFRLFLRMRQRRLWLDDAWAALAMVFNIVFLVVNWLYLADYARYPQDTRVAMYYIVAQFFYAVVWSSRISILFTVVRLTLPGSLRRWLVRTAIAFTVTWMILLAQVFWTCESEPGWKTQPRPQCDLGRNVAIAQIITDVIGDTILILAPFRLIYKVRLTKAQKIRLMSIFSTSAATTVVSLTHAYYVYSDGGLKEVIAAVVELSVSLTVANLSVVVAFFFRISTEETTTPAPLELKSMITFGSQPIRKRPQRDPLSSSTVVVETETQTIKFDDFGASPMRAAGGDSSDVSLQSLAKPGLYYGV</sequence>
<feature type="transmembrane region" description="Helical" evidence="6">
    <location>
        <begin position="113"/>
        <end position="134"/>
    </location>
</feature>
<dbReference type="AlphaFoldDB" id="A0A0C3P3M2"/>
<organism evidence="8 9">
    <name type="scientific">Pisolithus tinctorius Marx 270</name>
    <dbReference type="NCBI Taxonomy" id="870435"/>
    <lineage>
        <taxon>Eukaryota</taxon>
        <taxon>Fungi</taxon>
        <taxon>Dikarya</taxon>
        <taxon>Basidiomycota</taxon>
        <taxon>Agaricomycotina</taxon>
        <taxon>Agaricomycetes</taxon>
        <taxon>Agaricomycetidae</taxon>
        <taxon>Boletales</taxon>
        <taxon>Sclerodermatineae</taxon>
        <taxon>Pisolithaceae</taxon>
        <taxon>Pisolithus</taxon>
    </lineage>
</organism>
<dbReference type="PANTHER" id="PTHR33048:SF19">
    <property type="entry name" value="MEMBRANE PROTEIN PTH11-LIKE, PUTATIVE (AFU_ORTHOLOGUE AFUA_1G14080)-RELATED"/>
    <property type="match status" value="1"/>
</dbReference>
<feature type="transmembrane region" description="Helical" evidence="6">
    <location>
        <begin position="77"/>
        <end position="101"/>
    </location>
</feature>
<comment type="subcellular location">
    <subcellularLocation>
        <location evidence="1">Membrane</location>
        <topology evidence="1">Multi-pass membrane protein</topology>
    </subcellularLocation>
</comment>
<keyword evidence="2 6" id="KW-0812">Transmembrane</keyword>
<feature type="transmembrane region" description="Helical" evidence="6">
    <location>
        <begin position="157"/>
        <end position="180"/>
    </location>
</feature>
<accession>A0A0C3P3M2</accession>
<dbReference type="InParanoid" id="A0A0C3P3M2"/>
<dbReference type="Pfam" id="PF20684">
    <property type="entry name" value="Fung_rhodopsin"/>
    <property type="match status" value="1"/>
</dbReference>
<feature type="transmembrane region" description="Helical" evidence="6">
    <location>
        <begin position="223"/>
        <end position="246"/>
    </location>
</feature>
<gene>
    <name evidence="8" type="ORF">M404DRAFT_1002503</name>
</gene>
<evidence type="ECO:0000256" key="4">
    <source>
        <dbReference type="ARBA" id="ARBA00023136"/>
    </source>
</evidence>
<evidence type="ECO:0000256" key="5">
    <source>
        <dbReference type="ARBA" id="ARBA00038359"/>
    </source>
</evidence>
<feature type="transmembrane region" description="Helical" evidence="6">
    <location>
        <begin position="192"/>
        <end position="211"/>
    </location>
</feature>
<dbReference type="PANTHER" id="PTHR33048">
    <property type="entry name" value="PTH11-LIKE INTEGRAL MEMBRANE PROTEIN (AFU_ORTHOLOGUE AFUA_5G11245)"/>
    <property type="match status" value="1"/>
</dbReference>
<keyword evidence="4 6" id="KW-0472">Membrane</keyword>
<dbReference type="Proteomes" id="UP000054217">
    <property type="component" value="Unassembled WGS sequence"/>
</dbReference>
<dbReference type="HOGENOM" id="CLU_052841_1_1_1"/>
<dbReference type="OrthoDB" id="444631at2759"/>
<dbReference type="InterPro" id="IPR049326">
    <property type="entry name" value="Rhodopsin_dom_fungi"/>
</dbReference>
<dbReference type="EMBL" id="KN831983">
    <property type="protein sequence ID" value="KIO02071.1"/>
    <property type="molecule type" value="Genomic_DNA"/>
</dbReference>
<evidence type="ECO:0000259" key="7">
    <source>
        <dbReference type="Pfam" id="PF20684"/>
    </source>
</evidence>
<proteinExistence type="inferred from homology"/>
<evidence type="ECO:0000256" key="1">
    <source>
        <dbReference type="ARBA" id="ARBA00004141"/>
    </source>
</evidence>
<keyword evidence="3 6" id="KW-1133">Transmembrane helix</keyword>
<dbReference type="GO" id="GO:0016020">
    <property type="term" value="C:membrane"/>
    <property type="evidence" value="ECO:0007669"/>
    <property type="project" value="UniProtKB-SubCell"/>
</dbReference>
<dbReference type="InterPro" id="IPR052337">
    <property type="entry name" value="SAT4-like"/>
</dbReference>
<reference evidence="9" key="2">
    <citation type="submission" date="2015-01" db="EMBL/GenBank/DDBJ databases">
        <title>Evolutionary Origins and Diversification of the Mycorrhizal Mutualists.</title>
        <authorList>
            <consortium name="DOE Joint Genome Institute"/>
            <consortium name="Mycorrhizal Genomics Consortium"/>
            <person name="Kohler A."/>
            <person name="Kuo A."/>
            <person name="Nagy L.G."/>
            <person name="Floudas D."/>
            <person name="Copeland A."/>
            <person name="Barry K.W."/>
            <person name="Cichocki N."/>
            <person name="Veneault-Fourrey C."/>
            <person name="LaButti K."/>
            <person name="Lindquist E.A."/>
            <person name="Lipzen A."/>
            <person name="Lundell T."/>
            <person name="Morin E."/>
            <person name="Murat C."/>
            <person name="Riley R."/>
            <person name="Ohm R."/>
            <person name="Sun H."/>
            <person name="Tunlid A."/>
            <person name="Henrissat B."/>
            <person name="Grigoriev I.V."/>
            <person name="Hibbett D.S."/>
            <person name="Martin F."/>
        </authorList>
    </citation>
    <scope>NUCLEOTIDE SEQUENCE [LARGE SCALE GENOMIC DNA]</scope>
    <source>
        <strain evidence="9">Marx 270</strain>
    </source>
</reference>
<keyword evidence="9" id="KW-1185">Reference proteome</keyword>